<reference evidence="1 2" key="1">
    <citation type="submission" date="2023-03" db="EMBL/GenBank/DDBJ databases">
        <title>Bacillus Genome Sequencing.</title>
        <authorList>
            <person name="Dunlap C."/>
        </authorList>
    </citation>
    <scope>NUCLEOTIDE SEQUENCE [LARGE SCALE GENOMIC DNA]</scope>
    <source>
        <strain evidence="1 2">B-4107</strain>
    </source>
</reference>
<sequence length="86" mass="10082">MVVYYVSDWHRELVQADIQAKWRHDLFEIGGEVVIATVDPETFMDAEFYELHAKLEGTSLLRFLYEIASRNPDMNYGLETLLNEID</sequence>
<dbReference type="Proteomes" id="UP001341820">
    <property type="component" value="Unassembled WGS sequence"/>
</dbReference>
<accession>A0ABU6NPM2</accession>
<protein>
    <submittedName>
        <fullName evidence="1">Uncharacterized protein</fullName>
    </submittedName>
</protein>
<evidence type="ECO:0000313" key="2">
    <source>
        <dbReference type="Proteomes" id="UP001341820"/>
    </source>
</evidence>
<dbReference type="EMBL" id="JAROAS010000036">
    <property type="protein sequence ID" value="MED4129469.1"/>
    <property type="molecule type" value="Genomic_DNA"/>
</dbReference>
<keyword evidence="2" id="KW-1185">Reference proteome</keyword>
<comment type="caution">
    <text evidence="1">The sequence shown here is derived from an EMBL/GenBank/DDBJ whole genome shotgun (WGS) entry which is preliminary data.</text>
</comment>
<name>A0ABU6NPM2_9BACI</name>
<dbReference type="RefSeq" id="WP_328238125.1">
    <property type="nucleotide sequence ID" value="NZ_JAROAS010000036.1"/>
</dbReference>
<evidence type="ECO:0000313" key="1">
    <source>
        <dbReference type="EMBL" id="MED4129469.1"/>
    </source>
</evidence>
<proteinExistence type="predicted"/>
<organism evidence="1 2">
    <name type="scientific">Shouchella miscanthi</name>
    <dbReference type="NCBI Taxonomy" id="2598861"/>
    <lineage>
        <taxon>Bacteria</taxon>
        <taxon>Bacillati</taxon>
        <taxon>Bacillota</taxon>
        <taxon>Bacilli</taxon>
        <taxon>Bacillales</taxon>
        <taxon>Bacillaceae</taxon>
        <taxon>Shouchella</taxon>
    </lineage>
</organism>
<gene>
    <name evidence="1" type="ORF">P5F74_15145</name>
</gene>